<dbReference type="RefSeq" id="XP_010790315.1">
    <property type="nucleotide sequence ID" value="XM_010792013.1"/>
</dbReference>
<dbReference type="GeneID" id="104963430"/>
<feature type="compositionally biased region" description="Polar residues" evidence="1">
    <location>
        <begin position="54"/>
        <end position="63"/>
    </location>
</feature>
<evidence type="ECO:0000313" key="2">
    <source>
        <dbReference type="Proteomes" id="UP000504611"/>
    </source>
</evidence>
<protein>
    <submittedName>
        <fullName evidence="3">CLIP-associating protein 1-like</fullName>
    </submittedName>
</protein>
<accession>A0A6I9PRH4</accession>
<proteinExistence type="predicted"/>
<feature type="non-terminal residue" evidence="3">
    <location>
        <position position="98"/>
    </location>
</feature>
<gene>
    <name evidence="3" type="primary">LOC104963430</name>
</gene>
<feature type="region of interest" description="Disordered" evidence="1">
    <location>
        <begin position="1"/>
        <end position="98"/>
    </location>
</feature>
<dbReference type="KEGG" id="ncc:104963430"/>
<evidence type="ECO:0000313" key="3">
    <source>
        <dbReference type="RefSeq" id="XP_010790315.1"/>
    </source>
</evidence>
<name>A0A6I9PRH4_9TELE</name>
<feature type="compositionally biased region" description="Low complexity" evidence="1">
    <location>
        <begin position="1"/>
        <end position="20"/>
    </location>
</feature>
<dbReference type="OrthoDB" id="46159at2759"/>
<dbReference type="Proteomes" id="UP000504611">
    <property type="component" value="Unplaced"/>
</dbReference>
<dbReference type="AlphaFoldDB" id="A0A6I9PRH4"/>
<reference evidence="3" key="1">
    <citation type="submission" date="2025-08" db="UniProtKB">
        <authorList>
            <consortium name="RefSeq"/>
        </authorList>
    </citation>
    <scope>IDENTIFICATION</scope>
    <source>
        <tissue evidence="3">Muscle</tissue>
    </source>
</reference>
<organism evidence="2 3">
    <name type="scientific">Notothenia coriiceps</name>
    <name type="common">black rockcod</name>
    <dbReference type="NCBI Taxonomy" id="8208"/>
    <lineage>
        <taxon>Eukaryota</taxon>
        <taxon>Metazoa</taxon>
        <taxon>Chordata</taxon>
        <taxon>Craniata</taxon>
        <taxon>Vertebrata</taxon>
        <taxon>Euteleostomi</taxon>
        <taxon>Actinopterygii</taxon>
        <taxon>Neopterygii</taxon>
        <taxon>Teleostei</taxon>
        <taxon>Neoteleostei</taxon>
        <taxon>Acanthomorphata</taxon>
        <taxon>Eupercaria</taxon>
        <taxon>Perciformes</taxon>
        <taxon>Notothenioidei</taxon>
        <taxon>Nototheniidae</taxon>
        <taxon>Notothenia</taxon>
    </lineage>
</organism>
<keyword evidence="2" id="KW-1185">Reference proteome</keyword>
<evidence type="ECO:0000256" key="1">
    <source>
        <dbReference type="SAM" id="MobiDB-lite"/>
    </source>
</evidence>
<sequence>MCLCVSAGSRSGSPGRLLSSTYGPRTSRLNAAPPLAGSIPPGLIDLRPRGHRSQGCSRETSPSRAAKAQSRIPRPSMSQGCSRETSRDTSPARGFSPL</sequence>